<dbReference type="RefSeq" id="WP_152717467.1">
    <property type="nucleotide sequence ID" value="NZ_VOSJ01000438.1"/>
</dbReference>
<dbReference type="OrthoDB" id="8020743at2"/>
<dbReference type="Proteomes" id="UP000403266">
    <property type="component" value="Unassembled WGS sequence"/>
</dbReference>
<dbReference type="EMBL" id="VOSK01000413">
    <property type="protein sequence ID" value="MPR30644.1"/>
    <property type="molecule type" value="Genomic_DNA"/>
</dbReference>
<organism evidence="1 2">
    <name type="scientific">Microvirga tunisiensis</name>
    <dbReference type="NCBI Taxonomy" id="2108360"/>
    <lineage>
        <taxon>Bacteria</taxon>
        <taxon>Pseudomonadati</taxon>
        <taxon>Pseudomonadota</taxon>
        <taxon>Alphaproteobacteria</taxon>
        <taxon>Hyphomicrobiales</taxon>
        <taxon>Methylobacteriaceae</taxon>
        <taxon>Microvirga</taxon>
    </lineage>
</organism>
<comment type="caution">
    <text evidence="1">The sequence shown here is derived from an EMBL/GenBank/DDBJ whole genome shotgun (WGS) entry which is preliminary data.</text>
</comment>
<keyword evidence="2" id="KW-1185">Reference proteome</keyword>
<name>A0A5N7MX25_9HYPH</name>
<proteinExistence type="predicted"/>
<sequence>MSSSSCKLTVEQVLEVRLCYIAGEREWAKLAKKFGVSREAIKAAAVGLTFKELPMPPTRVVNKRPFPYG</sequence>
<dbReference type="AlphaFoldDB" id="A0A5N7MX25"/>
<evidence type="ECO:0000313" key="2">
    <source>
        <dbReference type="Proteomes" id="UP000403266"/>
    </source>
</evidence>
<reference evidence="1 2" key="1">
    <citation type="journal article" date="2019" name="Syst. Appl. Microbiol.">
        <title>Microvirga tunisiensis sp. nov., a root nodule symbiotic bacterium isolated from Lupinus micranthus and L. luteus grown in Northern Tunisia.</title>
        <authorList>
            <person name="Msaddak A."/>
            <person name="Rejili M."/>
            <person name="Duran D."/>
            <person name="Mars M."/>
            <person name="Palacios J.M."/>
            <person name="Ruiz-Argueso T."/>
            <person name="Rey L."/>
            <person name="Imperial J."/>
        </authorList>
    </citation>
    <scope>NUCLEOTIDE SEQUENCE [LARGE SCALE GENOMIC DNA]</scope>
    <source>
        <strain evidence="1 2">Lmie10</strain>
    </source>
</reference>
<protein>
    <submittedName>
        <fullName evidence="1">Uncharacterized protein</fullName>
    </submittedName>
</protein>
<evidence type="ECO:0000313" key="1">
    <source>
        <dbReference type="EMBL" id="MPR30644.1"/>
    </source>
</evidence>
<gene>
    <name evidence="1" type="ORF">FS320_38070</name>
</gene>
<accession>A0A5N7MX25</accession>